<sequence length="371" mass="40222">MSSLRSYFTKIRNFFRRRISSARKFFPFFTANKSSPIQDISELQDSGRASDERGPSRLQEGRGNEENVLSRVHEERGHTEAVLGVSQLQADREAVLEASQVQEESDYSEIVFGSRHQEEGEDAETIRTSELQEDRNASIHPDKQLEAPVRKSRSNFGAKTQLNMVKFTIQSLRKLADGAPVPGVGAAFATLLDVINNVQQSRDNEEGLEKLKERFTRLTPIFSHIAEDREEETKLYPIVEGIALEVKSLTDDLHAASKQGKISQFFNNTDNASVLSKHILVLDQIVADSSHSTKMNRNSAVNVTNVTAGDGAEGGSSAIAGGAGGLQGRLSLNHDHSVFYVIYPIGGSGGQGGWGPTAGGAGGAGGGFDFS</sequence>
<dbReference type="OrthoDB" id="3069255at2759"/>
<keyword evidence="3" id="KW-1185">Reference proteome</keyword>
<dbReference type="EMBL" id="JAACJM010000158">
    <property type="protein sequence ID" value="KAF5342744.1"/>
    <property type="molecule type" value="Genomic_DNA"/>
</dbReference>
<protein>
    <submittedName>
        <fullName evidence="2">Uncharacterized protein</fullName>
    </submittedName>
</protein>
<feature type="compositionally biased region" description="Basic and acidic residues" evidence="1">
    <location>
        <begin position="48"/>
        <end position="65"/>
    </location>
</feature>
<dbReference type="AlphaFoldDB" id="A0A8H5CK19"/>
<evidence type="ECO:0000256" key="1">
    <source>
        <dbReference type="SAM" id="MobiDB-lite"/>
    </source>
</evidence>
<accession>A0A8H5CK19</accession>
<feature type="region of interest" description="Disordered" evidence="1">
    <location>
        <begin position="115"/>
        <end position="153"/>
    </location>
</feature>
<gene>
    <name evidence="2" type="ORF">D9758_015924</name>
</gene>
<feature type="compositionally biased region" description="Basic and acidic residues" evidence="1">
    <location>
        <begin position="124"/>
        <end position="149"/>
    </location>
</feature>
<comment type="caution">
    <text evidence="2">The sequence shown here is derived from an EMBL/GenBank/DDBJ whole genome shotgun (WGS) entry which is preliminary data.</text>
</comment>
<dbReference type="Proteomes" id="UP000559256">
    <property type="component" value="Unassembled WGS sequence"/>
</dbReference>
<evidence type="ECO:0000313" key="2">
    <source>
        <dbReference type="EMBL" id="KAF5342744.1"/>
    </source>
</evidence>
<name>A0A8H5CK19_9AGAR</name>
<feature type="region of interest" description="Disordered" evidence="1">
    <location>
        <begin position="41"/>
        <end position="67"/>
    </location>
</feature>
<evidence type="ECO:0000313" key="3">
    <source>
        <dbReference type="Proteomes" id="UP000559256"/>
    </source>
</evidence>
<proteinExistence type="predicted"/>
<organism evidence="2 3">
    <name type="scientific">Tetrapyrgos nigripes</name>
    <dbReference type="NCBI Taxonomy" id="182062"/>
    <lineage>
        <taxon>Eukaryota</taxon>
        <taxon>Fungi</taxon>
        <taxon>Dikarya</taxon>
        <taxon>Basidiomycota</taxon>
        <taxon>Agaricomycotina</taxon>
        <taxon>Agaricomycetes</taxon>
        <taxon>Agaricomycetidae</taxon>
        <taxon>Agaricales</taxon>
        <taxon>Marasmiineae</taxon>
        <taxon>Marasmiaceae</taxon>
        <taxon>Tetrapyrgos</taxon>
    </lineage>
</organism>
<reference evidence="2 3" key="1">
    <citation type="journal article" date="2020" name="ISME J.">
        <title>Uncovering the hidden diversity of litter-decomposition mechanisms in mushroom-forming fungi.</title>
        <authorList>
            <person name="Floudas D."/>
            <person name="Bentzer J."/>
            <person name="Ahren D."/>
            <person name="Johansson T."/>
            <person name="Persson P."/>
            <person name="Tunlid A."/>
        </authorList>
    </citation>
    <scope>NUCLEOTIDE SEQUENCE [LARGE SCALE GENOMIC DNA]</scope>
    <source>
        <strain evidence="2 3">CBS 291.85</strain>
    </source>
</reference>